<gene>
    <name evidence="4" type="ORF">RAMLITH_13670</name>
</gene>
<dbReference type="CDD" id="cd00338">
    <property type="entry name" value="Ser_Recombinase"/>
    <property type="match status" value="1"/>
</dbReference>
<dbReference type="Proteomes" id="UP000521868">
    <property type="component" value="Unassembled WGS sequence"/>
</dbReference>
<dbReference type="EMBL" id="VTOX01000004">
    <property type="protein sequence ID" value="NKE66873.1"/>
    <property type="molecule type" value="Genomic_DNA"/>
</dbReference>
<keyword evidence="5" id="KW-1185">Reference proteome</keyword>
<dbReference type="PANTHER" id="PTHR30461:SF23">
    <property type="entry name" value="DNA RECOMBINASE-RELATED"/>
    <property type="match status" value="1"/>
</dbReference>
<dbReference type="InterPro" id="IPR011109">
    <property type="entry name" value="DNA_bind_recombinase_dom"/>
</dbReference>
<feature type="domain" description="Recombinase" evidence="3">
    <location>
        <begin position="164"/>
        <end position="284"/>
    </location>
</feature>
<dbReference type="Gene3D" id="3.90.1750.20">
    <property type="entry name" value="Putative Large Serine Recombinase, Chain B, Domain 2"/>
    <property type="match status" value="1"/>
</dbReference>
<dbReference type="Pfam" id="PF00239">
    <property type="entry name" value="Resolvase"/>
    <property type="match status" value="1"/>
</dbReference>
<accession>A0A7X6DH07</accession>
<dbReference type="SUPFAM" id="SSF53041">
    <property type="entry name" value="Resolvase-like"/>
    <property type="match status" value="1"/>
</dbReference>
<dbReference type="PROSITE" id="PS51737">
    <property type="entry name" value="RECOMBINASE_DNA_BIND"/>
    <property type="match status" value="1"/>
</dbReference>
<proteinExistence type="predicted"/>
<name>A0A7X6DH07_9BURK</name>
<evidence type="ECO:0000259" key="3">
    <source>
        <dbReference type="PROSITE" id="PS51737"/>
    </source>
</evidence>
<dbReference type="InterPro" id="IPR038109">
    <property type="entry name" value="DNA_bind_recomb_sf"/>
</dbReference>
<dbReference type="InterPro" id="IPR036162">
    <property type="entry name" value="Resolvase-like_N_sf"/>
</dbReference>
<evidence type="ECO:0000313" key="4">
    <source>
        <dbReference type="EMBL" id="NKE66873.1"/>
    </source>
</evidence>
<dbReference type="InterPro" id="IPR050639">
    <property type="entry name" value="SSR_resolvase"/>
</dbReference>
<dbReference type="GO" id="GO:0003677">
    <property type="term" value="F:DNA binding"/>
    <property type="evidence" value="ECO:0007669"/>
    <property type="project" value="InterPro"/>
</dbReference>
<reference evidence="4 5" key="1">
    <citation type="journal article" date="2020" name="Nature">
        <title>Bacterial chemolithoautotrophy via manganese oxidation.</title>
        <authorList>
            <person name="Yu H."/>
            <person name="Leadbetter J.R."/>
        </authorList>
    </citation>
    <scope>NUCLEOTIDE SEQUENCE [LARGE SCALE GENOMIC DNA]</scope>
    <source>
        <strain evidence="4 5">RBP-1</strain>
    </source>
</reference>
<dbReference type="Pfam" id="PF07508">
    <property type="entry name" value="Recombinase"/>
    <property type="match status" value="1"/>
</dbReference>
<evidence type="ECO:0000259" key="2">
    <source>
        <dbReference type="PROSITE" id="PS51736"/>
    </source>
</evidence>
<feature type="domain" description="Resolvase/invertase-type recombinase catalytic" evidence="2">
    <location>
        <begin position="9"/>
        <end position="156"/>
    </location>
</feature>
<organism evidence="4 5">
    <name type="scientific">Ramlibacter lithotrophicus</name>
    <dbReference type="NCBI Taxonomy" id="2606681"/>
    <lineage>
        <taxon>Bacteria</taxon>
        <taxon>Pseudomonadati</taxon>
        <taxon>Pseudomonadota</taxon>
        <taxon>Betaproteobacteria</taxon>
        <taxon>Burkholderiales</taxon>
        <taxon>Comamonadaceae</taxon>
        <taxon>Ramlibacter</taxon>
    </lineage>
</organism>
<dbReference type="SMART" id="SM00857">
    <property type="entry name" value="Resolvase"/>
    <property type="match status" value="1"/>
</dbReference>
<feature type="coiled-coil region" evidence="1">
    <location>
        <begin position="360"/>
        <end position="422"/>
    </location>
</feature>
<dbReference type="GO" id="GO:0000150">
    <property type="term" value="F:DNA strand exchange activity"/>
    <property type="evidence" value="ECO:0007669"/>
    <property type="project" value="InterPro"/>
</dbReference>
<dbReference type="PROSITE" id="PS51736">
    <property type="entry name" value="RECOMBINASES_3"/>
    <property type="match status" value="1"/>
</dbReference>
<dbReference type="AlphaFoldDB" id="A0A7X6DH07"/>
<keyword evidence="1" id="KW-0175">Coiled coil</keyword>
<evidence type="ECO:0000313" key="5">
    <source>
        <dbReference type="Proteomes" id="UP000521868"/>
    </source>
</evidence>
<protein>
    <submittedName>
        <fullName evidence="4">Recombinase family protein</fullName>
    </submittedName>
</protein>
<dbReference type="Gene3D" id="3.40.50.1390">
    <property type="entry name" value="Resolvase, N-terminal catalytic domain"/>
    <property type="match status" value="1"/>
</dbReference>
<dbReference type="InterPro" id="IPR006119">
    <property type="entry name" value="Resolv_N"/>
</dbReference>
<comment type="caution">
    <text evidence="4">The sequence shown here is derived from an EMBL/GenBank/DDBJ whole genome shotgun (WGS) entry which is preliminary data.</text>
</comment>
<sequence>MEKAETSKRVGIWIRVSTEDQVRGESPETHERRARAYAESRDWTVVEVYRLDAVSGKTVKDHPEAKRMLEDARKGHITGLIFSKLARLARNTKELLDFADHFRTAGADLVSLGEAIDTSTPAGRLFYTMVAAMATWEREEIAARVAASVPVRAQMGKPLGGAASFGYEWKDGQLVVNDKEAPVRKLVYELFIEHRRRKTVARILNERGYRTRNGSAWSDTTVERLLRDPTAKGTRRANYTQTKSSNGAWELKPEDEWVLVPVEPIVSEETWATANSILDERRVRGTRQTKPVTHLFAGVAACECGHKMYVPSNSPKYTCAKCRNKIPVKDLEAIFKEELRAFVFSPEEIFDHVQAGNEQLNSFESLISSMEAEHKKLTGEADKLIELYQANLLDKGGFGQRYEKLRARLEQVGEELPKLQAKRDVLKIALASQEEVLSGSKDLVERWDTLEHPDRRHVVEAILDRVVIGNGEVEFNFLYNPGFASSSNSQSHRG</sequence>
<evidence type="ECO:0000256" key="1">
    <source>
        <dbReference type="SAM" id="Coils"/>
    </source>
</evidence>
<dbReference type="PANTHER" id="PTHR30461">
    <property type="entry name" value="DNA-INVERTASE FROM LAMBDOID PROPHAGE"/>
    <property type="match status" value="1"/>
</dbReference>
<dbReference type="RefSeq" id="WP_168107990.1">
    <property type="nucleotide sequence ID" value="NZ_VTOX01000004.1"/>
</dbReference>